<reference evidence="2" key="1">
    <citation type="journal article" date="2022" name="bioRxiv">
        <title>Sequencing and chromosome-scale assembly of the giantPleurodeles waltlgenome.</title>
        <authorList>
            <person name="Brown T."/>
            <person name="Elewa A."/>
            <person name="Iarovenko S."/>
            <person name="Subramanian E."/>
            <person name="Araus A.J."/>
            <person name="Petzold A."/>
            <person name="Susuki M."/>
            <person name="Suzuki K.-i.T."/>
            <person name="Hayashi T."/>
            <person name="Toyoda A."/>
            <person name="Oliveira C."/>
            <person name="Osipova E."/>
            <person name="Leigh N.D."/>
            <person name="Simon A."/>
            <person name="Yun M.H."/>
        </authorList>
    </citation>
    <scope>NUCLEOTIDE SEQUENCE</scope>
    <source>
        <strain evidence="2">20211129_DDA</strain>
        <tissue evidence="2">Liver</tissue>
    </source>
</reference>
<organism evidence="2 3">
    <name type="scientific">Pleurodeles waltl</name>
    <name type="common">Iberian ribbed newt</name>
    <dbReference type="NCBI Taxonomy" id="8319"/>
    <lineage>
        <taxon>Eukaryota</taxon>
        <taxon>Metazoa</taxon>
        <taxon>Chordata</taxon>
        <taxon>Craniata</taxon>
        <taxon>Vertebrata</taxon>
        <taxon>Euteleostomi</taxon>
        <taxon>Amphibia</taxon>
        <taxon>Batrachia</taxon>
        <taxon>Caudata</taxon>
        <taxon>Salamandroidea</taxon>
        <taxon>Salamandridae</taxon>
        <taxon>Pleurodelinae</taxon>
        <taxon>Pleurodeles</taxon>
    </lineage>
</organism>
<gene>
    <name evidence="2" type="ORF">NDU88_006037</name>
</gene>
<comment type="caution">
    <text evidence="2">The sequence shown here is derived from an EMBL/GenBank/DDBJ whole genome shotgun (WGS) entry which is preliminary data.</text>
</comment>
<keyword evidence="3" id="KW-1185">Reference proteome</keyword>
<accession>A0AAV7SNH9</accession>
<evidence type="ECO:0000313" key="3">
    <source>
        <dbReference type="Proteomes" id="UP001066276"/>
    </source>
</evidence>
<keyword evidence="1" id="KW-0175">Coiled coil</keyword>
<dbReference type="EMBL" id="JANPWB010000008">
    <property type="protein sequence ID" value="KAJ1165618.1"/>
    <property type="molecule type" value="Genomic_DNA"/>
</dbReference>
<proteinExistence type="predicted"/>
<feature type="coiled-coil region" evidence="1">
    <location>
        <begin position="6"/>
        <end position="40"/>
    </location>
</feature>
<evidence type="ECO:0000256" key="1">
    <source>
        <dbReference type="SAM" id="Coils"/>
    </source>
</evidence>
<protein>
    <submittedName>
        <fullName evidence="2">Uncharacterized protein</fullName>
    </submittedName>
</protein>
<dbReference type="Proteomes" id="UP001066276">
    <property type="component" value="Chromosome 4_2"/>
</dbReference>
<dbReference type="AlphaFoldDB" id="A0AAV7SNH9"/>
<name>A0AAV7SNH9_PLEWA</name>
<evidence type="ECO:0000313" key="2">
    <source>
        <dbReference type="EMBL" id="KAJ1165618.1"/>
    </source>
</evidence>
<sequence length="75" mass="8756">MVEDDLALLKRQVSTLRSSMADLQERVEDSENRAQRNNLRLVGLPEALDALDRWWRLRSGSEPGWRQENRPPTLL</sequence>